<accession>A0A810L1L2</accession>
<feature type="domain" description="DUF3322" evidence="3">
    <location>
        <begin position="4"/>
        <end position="181"/>
    </location>
</feature>
<evidence type="ECO:0008006" key="6">
    <source>
        <dbReference type="Google" id="ProtNLM"/>
    </source>
</evidence>
<reference evidence="4" key="1">
    <citation type="submission" date="2020-08" db="EMBL/GenBank/DDBJ databases">
        <title>Whole genome shotgun sequence of Actinocatenispora sera NBRC 101916.</title>
        <authorList>
            <person name="Komaki H."/>
            <person name="Tamura T."/>
        </authorList>
    </citation>
    <scope>NUCLEOTIDE SEQUENCE</scope>
    <source>
        <strain evidence="4">NBRC 101916</strain>
    </source>
</reference>
<feature type="region of interest" description="Disordered" evidence="1">
    <location>
        <begin position="185"/>
        <end position="227"/>
    </location>
</feature>
<organism evidence="4 5">
    <name type="scientific">Actinocatenispora sera</name>
    <dbReference type="NCBI Taxonomy" id="390989"/>
    <lineage>
        <taxon>Bacteria</taxon>
        <taxon>Bacillati</taxon>
        <taxon>Actinomycetota</taxon>
        <taxon>Actinomycetes</taxon>
        <taxon>Micromonosporales</taxon>
        <taxon>Micromonosporaceae</taxon>
        <taxon>Actinocatenispora</taxon>
    </lineage>
</organism>
<feature type="domain" description="Wadjet protein JetD C-terminal" evidence="2">
    <location>
        <begin position="242"/>
        <end position="421"/>
    </location>
</feature>
<dbReference type="EMBL" id="AP023354">
    <property type="protein sequence ID" value="BCJ28542.1"/>
    <property type="molecule type" value="Genomic_DNA"/>
</dbReference>
<evidence type="ECO:0000259" key="2">
    <source>
        <dbReference type="Pfam" id="PF09983"/>
    </source>
</evidence>
<name>A0A810L1L2_9ACTN</name>
<dbReference type="KEGG" id="aser:Asera_26500"/>
<evidence type="ECO:0000256" key="1">
    <source>
        <dbReference type="SAM" id="MobiDB-lite"/>
    </source>
</evidence>
<feature type="compositionally biased region" description="Low complexity" evidence="1">
    <location>
        <begin position="187"/>
        <end position="203"/>
    </location>
</feature>
<dbReference type="Proteomes" id="UP000680750">
    <property type="component" value="Chromosome"/>
</dbReference>
<dbReference type="InterPro" id="IPR024534">
    <property type="entry name" value="JetD_C"/>
</dbReference>
<dbReference type="Pfam" id="PF11795">
    <property type="entry name" value="DUF3322"/>
    <property type="match status" value="1"/>
</dbReference>
<keyword evidence="5" id="KW-1185">Reference proteome</keyword>
<gene>
    <name evidence="4" type="ORF">Asera_26500</name>
</gene>
<evidence type="ECO:0000313" key="4">
    <source>
        <dbReference type="EMBL" id="BCJ28542.1"/>
    </source>
</evidence>
<dbReference type="InterPro" id="IPR024537">
    <property type="entry name" value="DUF3322"/>
</dbReference>
<protein>
    <recommendedName>
        <fullName evidence="6">Wadjet protein JetD C-terminal domain-containing protein</fullName>
    </recommendedName>
</protein>
<sequence length="438" mass="47668">MRTPQQVRTLLAARFRRDYPSWAQRRGSWPLHISLQEPGTAQRRADPVACHAWADSWRDYPGPGTVTWANRDFRTGVHPMPKTLVLARAYDVAAADPGTATVWQRCGARLAELTRHFPDARLGPLVRRITELADADHRRLVTTASWLRANPSSGMLLRQLPIEGIDTKWLQRHAPLVLALLGDDPDASTAADPDTGPASGPGPDAGPNPGPGSDAGTGDAGATADDTGAGATARLRLYRRLGLRVPPELIQVAVLDPELRHQIGGMRHLAASTDDLNRWEQTPDTVVILEAKETGYAVTTDHPGAVILHGQGFSVAAYARIGWVRTARRVIYWGDLDLPGLHFVDDLRGHGIDARTILTDRATLDRYRHLAVDGAGTTRSSLPHLTPDEMALYRHLAEHAAATGTGLLLEQERILWPDAYRALVEAMASPSEPAAARP</sequence>
<proteinExistence type="predicted"/>
<evidence type="ECO:0000313" key="5">
    <source>
        <dbReference type="Proteomes" id="UP000680750"/>
    </source>
</evidence>
<dbReference type="AlphaFoldDB" id="A0A810L1L2"/>
<evidence type="ECO:0000259" key="3">
    <source>
        <dbReference type="Pfam" id="PF11795"/>
    </source>
</evidence>
<dbReference type="Pfam" id="PF09983">
    <property type="entry name" value="JetD_C"/>
    <property type="match status" value="1"/>
</dbReference>